<dbReference type="Proteomes" id="UP000266841">
    <property type="component" value="Unassembled WGS sequence"/>
</dbReference>
<name>K0T062_THAOC</name>
<sequence>SPKAPARNRVKFDSLRALPSEPAGLPPRRAASAALSCQPGGSSAQPRGEGRNPDKQHRTTRCDGAHARAAQYQNTRRLDMKMKRRDSRTSTSSAAALVALLVCCVLVPPAESYIANGDNDKMVRRITGTKCRILMNVGRTPATTGMPPEWGASGARLGLNLDLSFTETVCTSVATNVETLVMLGANQKMMIEPLNRPSFVSMEGLQVVDVEAGAYSCQLQSAETQQYALRFFLDFQNEARRNDVTLPAERVFFVSALVCIDLLSFVSDHLKLTRAVLDSQMTACWCEDENIIEKEQKFKLKTGKSLDYVNRKLHEWDSKSWADWLKNIRRYTIFQQHRRKLERQRQELDDAFPPNERLMKGINNMWFLKEGVIAVKRSDQYHWIGTFTFRDIQPGLSGNDRSHSVQSESCS</sequence>
<feature type="region of interest" description="Disordered" evidence="1">
    <location>
        <begin position="1"/>
        <end position="68"/>
    </location>
</feature>
<feature type="transmembrane region" description="Helical" evidence="2">
    <location>
        <begin position="90"/>
        <end position="110"/>
    </location>
</feature>
<evidence type="ECO:0000313" key="4">
    <source>
        <dbReference type="Proteomes" id="UP000266841"/>
    </source>
</evidence>
<feature type="non-terminal residue" evidence="3">
    <location>
        <position position="1"/>
    </location>
</feature>
<protein>
    <submittedName>
        <fullName evidence="3">Uncharacterized protein</fullName>
    </submittedName>
</protein>
<keyword evidence="2" id="KW-0812">Transmembrane</keyword>
<evidence type="ECO:0000256" key="2">
    <source>
        <dbReference type="SAM" id="Phobius"/>
    </source>
</evidence>
<keyword evidence="4" id="KW-1185">Reference proteome</keyword>
<accession>K0T062</accession>
<organism evidence="3 4">
    <name type="scientific">Thalassiosira oceanica</name>
    <name type="common">Marine diatom</name>
    <dbReference type="NCBI Taxonomy" id="159749"/>
    <lineage>
        <taxon>Eukaryota</taxon>
        <taxon>Sar</taxon>
        <taxon>Stramenopiles</taxon>
        <taxon>Ochrophyta</taxon>
        <taxon>Bacillariophyta</taxon>
        <taxon>Coscinodiscophyceae</taxon>
        <taxon>Thalassiosirophycidae</taxon>
        <taxon>Thalassiosirales</taxon>
        <taxon>Thalassiosiraceae</taxon>
        <taxon>Thalassiosira</taxon>
    </lineage>
</organism>
<keyword evidence="2" id="KW-0472">Membrane</keyword>
<gene>
    <name evidence="3" type="ORF">THAOC_06476</name>
</gene>
<dbReference type="eggNOG" id="ENOG502R28T">
    <property type="taxonomic scope" value="Eukaryota"/>
</dbReference>
<feature type="compositionally biased region" description="Basic and acidic residues" evidence="1">
    <location>
        <begin position="48"/>
        <end position="66"/>
    </location>
</feature>
<comment type="caution">
    <text evidence="3">The sequence shown here is derived from an EMBL/GenBank/DDBJ whole genome shotgun (WGS) entry which is preliminary data.</text>
</comment>
<dbReference type="OrthoDB" id="42938at2759"/>
<reference evidence="3 4" key="1">
    <citation type="journal article" date="2012" name="Genome Biol.">
        <title>Genome and low-iron response of an oceanic diatom adapted to chronic iron limitation.</title>
        <authorList>
            <person name="Lommer M."/>
            <person name="Specht M."/>
            <person name="Roy A.S."/>
            <person name="Kraemer L."/>
            <person name="Andreson R."/>
            <person name="Gutowska M.A."/>
            <person name="Wolf J."/>
            <person name="Bergner S.V."/>
            <person name="Schilhabel M.B."/>
            <person name="Klostermeier U.C."/>
            <person name="Beiko R.G."/>
            <person name="Rosenstiel P."/>
            <person name="Hippler M."/>
            <person name="Laroche J."/>
        </authorList>
    </citation>
    <scope>NUCLEOTIDE SEQUENCE [LARGE SCALE GENOMIC DNA]</scope>
    <source>
        <strain evidence="3 4">CCMP1005</strain>
    </source>
</reference>
<dbReference type="EMBL" id="AGNL01006449">
    <property type="protein sequence ID" value="EJK72028.1"/>
    <property type="molecule type" value="Genomic_DNA"/>
</dbReference>
<keyword evidence="2" id="KW-1133">Transmembrane helix</keyword>
<evidence type="ECO:0000313" key="3">
    <source>
        <dbReference type="EMBL" id="EJK72028.1"/>
    </source>
</evidence>
<evidence type="ECO:0000256" key="1">
    <source>
        <dbReference type="SAM" id="MobiDB-lite"/>
    </source>
</evidence>
<proteinExistence type="predicted"/>
<dbReference type="AlphaFoldDB" id="K0T062"/>